<keyword evidence="4" id="KW-1185">Reference proteome</keyword>
<evidence type="ECO:0000313" key="3">
    <source>
        <dbReference type="EMBL" id="BBF22850.1"/>
    </source>
</evidence>
<accession>A0A2Z6IAC7</accession>
<protein>
    <recommendedName>
        <fullName evidence="5">Curli production assembly/transport component CsgG</fullName>
    </recommendedName>
</protein>
<dbReference type="EMBL" id="AP018786">
    <property type="protein sequence ID" value="BBF22850.1"/>
    <property type="molecule type" value="Genomic_DNA"/>
</dbReference>
<organism evidence="3 4">
    <name type="scientific">Sutterella megalosphaeroides</name>
    <dbReference type="NCBI Taxonomy" id="2494234"/>
    <lineage>
        <taxon>Bacteria</taxon>
        <taxon>Pseudomonadati</taxon>
        <taxon>Pseudomonadota</taxon>
        <taxon>Betaproteobacteria</taxon>
        <taxon>Burkholderiales</taxon>
        <taxon>Sutterellaceae</taxon>
        <taxon>Sutterella</taxon>
    </lineage>
</organism>
<evidence type="ECO:0000256" key="1">
    <source>
        <dbReference type="SAM" id="MobiDB-lite"/>
    </source>
</evidence>
<name>A0A2Z6IAC7_9BURK</name>
<reference evidence="3 4" key="1">
    <citation type="journal article" date="2018" name="Int. J. Syst. Evol. Microbiol.">
        <title>Mesosutterella multiformis gen. nov., sp. nov., a member of the family Sutterellaceae and Sutterella megalosphaeroides sp. nov., isolated from human faeces.</title>
        <authorList>
            <person name="Sakamoto M."/>
            <person name="Ikeyama N."/>
            <person name="Kunihiro T."/>
            <person name="Iino T."/>
            <person name="Yuki M."/>
            <person name="Ohkuma M."/>
        </authorList>
    </citation>
    <scope>NUCLEOTIDE SEQUENCE [LARGE SCALE GENOMIC DNA]</scope>
    <source>
        <strain evidence="3 4">6FBBBH3</strain>
    </source>
</reference>
<feature type="signal peptide" evidence="2">
    <location>
        <begin position="1"/>
        <end position="20"/>
    </location>
</feature>
<gene>
    <name evidence="3" type="ORF">SUTMEG_07410</name>
</gene>
<proteinExistence type="predicted"/>
<dbReference type="InterPro" id="IPR005534">
    <property type="entry name" value="Curli_assmbl/transp-comp_CsgG"/>
</dbReference>
<dbReference type="KEGG" id="sutt:SUTMEG_07410"/>
<dbReference type="OrthoDB" id="193695at2"/>
<evidence type="ECO:0000256" key="2">
    <source>
        <dbReference type="SAM" id="SignalP"/>
    </source>
</evidence>
<evidence type="ECO:0008006" key="5">
    <source>
        <dbReference type="Google" id="ProtNLM"/>
    </source>
</evidence>
<sequence length="417" mass="44965">MNFKKLCAALVLAAAFCAQAKVVTVETSGVGASPDEARINALRDAIMQVTGTELNVEAVSVLQSAIHSETQNGVGNQTVAVDKASQQSIIENTKGYVEGFRVLSRNKNPDGTYEVTLSVDIDKYDVKGVTDERRSIAVQGIGVEGACRCFGKNLPAERVASGLEEALRTDLVGTRKFAVLKRGDAGVALEREALRDENVHARERNRLGLGRGADYVISGTIKNFSVSESKRTVKLTGDVLTSRSATFTAQLDLSFVATDQVKFSKTVTVRLSDKEIGGRNCEEVLALASSRAARAMVHDATRDIYPPMIVSVTGGRFMVNYGNEDLKKGDTFVVNAMGEKIIDPYTKESLGREEVPVGKGRIVDTKPKYSVLELIEGDPALVKTGSVLRPAPEEKKPEPKAAPSKKASLKAKMDEAW</sequence>
<dbReference type="RefSeq" id="WP_120176519.1">
    <property type="nucleotide sequence ID" value="NZ_AP018786.1"/>
</dbReference>
<dbReference type="Pfam" id="PF03783">
    <property type="entry name" value="CsgG"/>
    <property type="match status" value="1"/>
</dbReference>
<dbReference type="GO" id="GO:0030288">
    <property type="term" value="C:outer membrane-bounded periplasmic space"/>
    <property type="evidence" value="ECO:0007669"/>
    <property type="project" value="InterPro"/>
</dbReference>
<feature type="chain" id="PRO_5016277508" description="Curli production assembly/transport component CsgG" evidence="2">
    <location>
        <begin position="21"/>
        <end position="417"/>
    </location>
</feature>
<evidence type="ECO:0000313" key="4">
    <source>
        <dbReference type="Proteomes" id="UP000271003"/>
    </source>
</evidence>
<dbReference type="Proteomes" id="UP000271003">
    <property type="component" value="Chromosome"/>
</dbReference>
<dbReference type="AlphaFoldDB" id="A0A2Z6IAC7"/>
<feature type="region of interest" description="Disordered" evidence="1">
    <location>
        <begin position="388"/>
        <end position="417"/>
    </location>
</feature>
<keyword evidence="2" id="KW-0732">Signal</keyword>